<sequence length="87" mass="9197">MDLDALLFGYFGTTDLATLDDAALEAGLDRLTVAFATEGDSGRRFGLWALLHGLGHAPDPAAAFEDARERQAAEAYAALAGRAEWNG</sequence>
<dbReference type="Proteomes" id="UP000198281">
    <property type="component" value="Unassembled WGS sequence"/>
</dbReference>
<name>A0A239BW33_9SPHN</name>
<keyword evidence="2" id="KW-1185">Reference proteome</keyword>
<evidence type="ECO:0000313" key="2">
    <source>
        <dbReference type="Proteomes" id="UP000198281"/>
    </source>
</evidence>
<reference evidence="2" key="1">
    <citation type="submission" date="2017-06" db="EMBL/GenBank/DDBJ databases">
        <authorList>
            <person name="Varghese N."/>
            <person name="Submissions S."/>
        </authorList>
    </citation>
    <scope>NUCLEOTIDE SEQUENCE [LARGE SCALE GENOMIC DNA]</scope>
    <source>
        <strain evidence="2">LNB2</strain>
    </source>
</reference>
<organism evidence="1 2">
    <name type="scientific">Edaphosphingomonas laterariae</name>
    <dbReference type="NCBI Taxonomy" id="861865"/>
    <lineage>
        <taxon>Bacteria</taxon>
        <taxon>Pseudomonadati</taxon>
        <taxon>Pseudomonadota</taxon>
        <taxon>Alphaproteobacteria</taxon>
        <taxon>Sphingomonadales</taxon>
        <taxon>Rhizorhabdaceae</taxon>
        <taxon>Edaphosphingomonas</taxon>
    </lineage>
</organism>
<evidence type="ECO:0000313" key="1">
    <source>
        <dbReference type="EMBL" id="SNS11254.1"/>
    </source>
</evidence>
<dbReference type="EMBL" id="FZOS01000001">
    <property type="protein sequence ID" value="SNS11254.1"/>
    <property type="molecule type" value="Genomic_DNA"/>
</dbReference>
<dbReference type="RefSeq" id="WP_089217898.1">
    <property type="nucleotide sequence ID" value="NZ_FZOS01000001.1"/>
</dbReference>
<dbReference type="AlphaFoldDB" id="A0A239BW33"/>
<gene>
    <name evidence="1" type="ORF">SAMN06295912_101402</name>
</gene>
<accession>A0A239BW33</accession>
<proteinExistence type="predicted"/>
<protein>
    <submittedName>
        <fullName evidence="1">Uncharacterized protein</fullName>
    </submittedName>
</protein>